<keyword evidence="8" id="KW-0342">GTP-binding</keyword>
<evidence type="ECO:0000256" key="8">
    <source>
        <dbReference type="ARBA" id="ARBA00023134"/>
    </source>
</evidence>
<keyword evidence="6" id="KW-0256">Endoplasmic reticulum</keyword>
<dbReference type="OrthoDB" id="41266at2759"/>
<evidence type="ECO:0000313" key="13">
    <source>
        <dbReference type="Proteomes" id="UP000886523"/>
    </source>
</evidence>
<name>A0A9P6E284_9AGAM</name>
<sequence>MAGLLKTALSSHTFVYALSALLAAVLAVFVLVYLRRKAVKQGNYILLLGPSDAGKTSILALLTWGIYMPTQTSMQVNETEIHKPHAYRLVDVPGHPRIRAQFSEYLNMAKAIVFVVDSSTISRNGPAVAEHLHTVLHAISQLPPSAYVPPVLIHAHKSDLVTLPSTASSDRGGRNELAATRVRTILERELEKRHQSSLVGVGVGALGEEDPSAGAEGVSGGLECTGKGAFAFERWEGGEISCIGGCVTPRSASKEESNSPAEKAAYDGLEELVRWLASL</sequence>
<evidence type="ECO:0000256" key="7">
    <source>
        <dbReference type="ARBA" id="ARBA00022989"/>
    </source>
</evidence>
<protein>
    <recommendedName>
        <fullName evidence="3">Signal recognition particle receptor subunit beta</fullName>
    </recommendedName>
</protein>
<evidence type="ECO:0000313" key="12">
    <source>
        <dbReference type="EMBL" id="KAF9520583.1"/>
    </source>
</evidence>
<organism evidence="12 13">
    <name type="scientific">Hydnum rufescens UP504</name>
    <dbReference type="NCBI Taxonomy" id="1448309"/>
    <lineage>
        <taxon>Eukaryota</taxon>
        <taxon>Fungi</taxon>
        <taxon>Dikarya</taxon>
        <taxon>Basidiomycota</taxon>
        <taxon>Agaricomycotina</taxon>
        <taxon>Agaricomycetes</taxon>
        <taxon>Cantharellales</taxon>
        <taxon>Hydnaceae</taxon>
        <taxon>Hydnum</taxon>
    </lineage>
</organism>
<dbReference type="SUPFAM" id="SSF52540">
    <property type="entry name" value="P-loop containing nucleoside triphosphate hydrolases"/>
    <property type="match status" value="1"/>
</dbReference>
<dbReference type="EMBL" id="MU128911">
    <property type="protein sequence ID" value="KAF9520583.1"/>
    <property type="molecule type" value="Genomic_DNA"/>
</dbReference>
<evidence type="ECO:0000256" key="11">
    <source>
        <dbReference type="SAM" id="Phobius"/>
    </source>
</evidence>
<keyword evidence="5" id="KW-0547">Nucleotide-binding</keyword>
<dbReference type="InterPro" id="IPR027417">
    <property type="entry name" value="P-loop_NTPase"/>
</dbReference>
<keyword evidence="13" id="KW-1185">Reference proteome</keyword>
<dbReference type="InterPro" id="IPR024156">
    <property type="entry name" value="Small_GTPase_ARF"/>
</dbReference>
<evidence type="ECO:0000256" key="9">
    <source>
        <dbReference type="ARBA" id="ARBA00023136"/>
    </source>
</evidence>
<comment type="caution">
    <text evidence="12">The sequence shown here is derived from an EMBL/GenBank/DDBJ whole genome shotgun (WGS) entry which is preliminary data.</text>
</comment>
<evidence type="ECO:0000256" key="10">
    <source>
        <dbReference type="ARBA" id="ARBA00023170"/>
    </source>
</evidence>
<dbReference type="Gene3D" id="3.40.50.300">
    <property type="entry name" value="P-loop containing nucleotide triphosphate hydrolases"/>
    <property type="match status" value="1"/>
</dbReference>
<evidence type="ECO:0000256" key="6">
    <source>
        <dbReference type="ARBA" id="ARBA00022824"/>
    </source>
</evidence>
<dbReference type="InterPro" id="IPR019009">
    <property type="entry name" value="SRP_receptor_beta_su"/>
</dbReference>
<evidence type="ECO:0000256" key="1">
    <source>
        <dbReference type="ARBA" id="ARBA00004389"/>
    </source>
</evidence>
<feature type="transmembrane region" description="Helical" evidence="11">
    <location>
        <begin position="14"/>
        <end position="34"/>
    </location>
</feature>
<evidence type="ECO:0000256" key="4">
    <source>
        <dbReference type="ARBA" id="ARBA00022692"/>
    </source>
</evidence>
<gene>
    <name evidence="12" type="ORF">BS47DRAFT_1370403</name>
</gene>
<dbReference type="AlphaFoldDB" id="A0A9P6E284"/>
<dbReference type="PANTHER" id="PTHR11711">
    <property type="entry name" value="ADP RIBOSYLATION FACTOR-RELATED"/>
    <property type="match status" value="1"/>
</dbReference>
<accession>A0A9P6E284</accession>
<keyword evidence="7 11" id="KW-1133">Transmembrane helix</keyword>
<dbReference type="GO" id="GO:0005525">
    <property type="term" value="F:GTP binding"/>
    <property type="evidence" value="ECO:0007669"/>
    <property type="project" value="UniProtKB-KW"/>
</dbReference>
<dbReference type="Proteomes" id="UP000886523">
    <property type="component" value="Unassembled WGS sequence"/>
</dbReference>
<proteinExistence type="inferred from homology"/>
<reference evidence="12" key="1">
    <citation type="journal article" date="2020" name="Nat. Commun.">
        <title>Large-scale genome sequencing of mycorrhizal fungi provides insights into the early evolution of symbiotic traits.</title>
        <authorList>
            <person name="Miyauchi S."/>
            <person name="Kiss E."/>
            <person name="Kuo A."/>
            <person name="Drula E."/>
            <person name="Kohler A."/>
            <person name="Sanchez-Garcia M."/>
            <person name="Morin E."/>
            <person name="Andreopoulos B."/>
            <person name="Barry K.W."/>
            <person name="Bonito G."/>
            <person name="Buee M."/>
            <person name="Carver A."/>
            <person name="Chen C."/>
            <person name="Cichocki N."/>
            <person name="Clum A."/>
            <person name="Culley D."/>
            <person name="Crous P.W."/>
            <person name="Fauchery L."/>
            <person name="Girlanda M."/>
            <person name="Hayes R.D."/>
            <person name="Keri Z."/>
            <person name="LaButti K."/>
            <person name="Lipzen A."/>
            <person name="Lombard V."/>
            <person name="Magnuson J."/>
            <person name="Maillard F."/>
            <person name="Murat C."/>
            <person name="Nolan M."/>
            <person name="Ohm R.A."/>
            <person name="Pangilinan J."/>
            <person name="Pereira M.F."/>
            <person name="Perotto S."/>
            <person name="Peter M."/>
            <person name="Pfister S."/>
            <person name="Riley R."/>
            <person name="Sitrit Y."/>
            <person name="Stielow J.B."/>
            <person name="Szollosi G."/>
            <person name="Zifcakova L."/>
            <person name="Stursova M."/>
            <person name="Spatafora J.W."/>
            <person name="Tedersoo L."/>
            <person name="Vaario L.M."/>
            <person name="Yamada A."/>
            <person name="Yan M."/>
            <person name="Wang P."/>
            <person name="Xu J."/>
            <person name="Bruns T."/>
            <person name="Baldrian P."/>
            <person name="Vilgalys R."/>
            <person name="Dunand C."/>
            <person name="Henrissat B."/>
            <person name="Grigoriev I.V."/>
            <person name="Hibbett D."/>
            <person name="Nagy L.G."/>
            <person name="Martin F.M."/>
        </authorList>
    </citation>
    <scope>NUCLEOTIDE SEQUENCE</scope>
    <source>
        <strain evidence="12">UP504</strain>
    </source>
</reference>
<evidence type="ECO:0000256" key="5">
    <source>
        <dbReference type="ARBA" id="ARBA00022741"/>
    </source>
</evidence>
<comment type="similarity">
    <text evidence="2">Belongs to the SRP receptor beta subunit family.</text>
</comment>
<keyword evidence="4 11" id="KW-0812">Transmembrane</keyword>
<evidence type="ECO:0000256" key="3">
    <source>
        <dbReference type="ARBA" id="ARBA00020256"/>
    </source>
</evidence>
<comment type="subcellular location">
    <subcellularLocation>
        <location evidence="1">Endoplasmic reticulum membrane</location>
        <topology evidence="1">Single-pass membrane protein</topology>
    </subcellularLocation>
</comment>
<evidence type="ECO:0000256" key="2">
    <source>
        <dbReference type="ARBA" id="ARBA00005619"/>
    </source>
</evidence>
<dbReference type="Pfam" id="PF09439">
    <property type="entry name" value="SRPRB"/>
    <property type="match status" value="1"/>
</dbReference>
<keyword evidence="9 11" id="KW-0472">Membrane</keyword>
<dbReference type="GO" id="GO:0005789">
    <property type="term" value="C:endoplasmic reticulum membrane"/>
    <property type="evidence" value="ECO:0007669"/>
    <property type="project" value="UniProtKB-SubCell"/>
</dbReference>
<keyword evidence="10" id="KW-0675">Receptor</keyword>